<gene>
    <name evidence="2" type="ORF">GCM10023094_56480</name>
</gene>
<dbReference type="RefSeq" id="WP_345353597.1">
    <property type="nucleotide sequence ID" value="NZ_BAABFB010000097.1"/>
</dbReference>
<dbReference type="Proteomes" id="UP001501183">
    <property type="component" value="Unassembled WGS sequence"/>
</dbReference>
<keyword evidence="3" id="KW-1185">Reference proteome</keyword>
<dbReference type="InterPro" id="IPR046433">
    <property type="entry name" value="ActCoA_hydro"/>
</dbReference>
<name>A0ABP8PS01_9NOCA</name>
<dbReference type="Gene3D" id="3.40.1080.20">
    <property type="entry name" value="Acetyl-CoA hydrolase/transferase C-terminal domain"/>
    <property type="match status" value="1"/>
</dbReference>
<dbReference type="Gene3D" id="3.40.1080.10">
    <property type="entry name" value="Glutaconate Coenzyme A-transferase"/>
    <property type="match status" value="1"/>
</dbReference>
<keyword evidence="2" id="KW-0378">Hydrolase</keyword>
<dbReference type="PANTHER" id="PTHR21432:SF20">
    <property type="entry name" value="ACETYL-COA HYDROLASE"/>
    <property type="match status" value="1"/>
</dbReference>
<dbReference type="InterPro" id="IPR038460">
    <property type="entry name" value="AcetylCoA_hyd_C_sf"/>
</dbReference>
<evidence type="ECO:0000313" key="3">
    <source>
        <dbReference type="Proteomes" id="UP001501183"/>
    </source>
</evidence>
<dbReference type="Gene3D" id="3.30.750.70">
    <property type="entry name" value="4-hydroxybutyrate coenzyme like domains"/>
    <property type="match status" value="1"/>
</dbReference>
<feature type="domain" description="Acetyl-CoA hydrolase/transferase C-terminal" evidence="1">
    <location>
        <begin position="257"/>
        <end position="395"/>
    </location>
</feature>
<accession>A0ABP8PS01</accession>
<comment type="caution">
    <text evidence="2">The sequence shown here is derived from an EMBL/GenBank/DDBJ whole genome shotgun (WGS) entry which is preliminary data.</text>
</comment>
<protein>
    <submittedName>
        <fullName evidence="2">Acetyl-CoA hydrolase/transferase C-terminal domain-containing protein</fullName>
    </submittedName>
</protein>
<dbReference type="GO" id="GO:0016787">
    <property type="term" value="F:hydrolase activity"/>
    <property type="evidence" value="ECO:0007669"/>
    <property type="project" value="UniProtKB-KW"/>
</dbReference>
<evidence type="ECO:0000313" key="2">
    <source>
        <dbReference type="EMBL" id="GAA4491763.1"/>
    </source>
</evidence>
<dbReference type="SUPFAM" id="SSF100950">
    <property type="entry name" value="NagB/RpiA/CoA transferase-like"/>
    <property type="match status" value="2"/>
</dbReference>
<dbReference type="EMBL" id="BAABFB010000097">
    <property type="protein sequence ID" value="GAA4491763.1"/>
    <property type="molecule type" value="Genomic_DNA"/>
</dbReference>
<dbReference type="PANTHER" id="PTHR21432">
    <property type="entry name" value="ACETYL-COA HYDROLASE-RELATED"/>
    <property type="match status" value="1"/>
</dbReference>
<evidence type="ECO:0000259" key="1">
    <source>
        <dbReference type="Pfam" id="PF13336"/>
    </source>
</evidence>
<sequence>MTSVADLLRPNDTVLVGSGLAEPRQLVDELVAASKDIGPLNIIQLMTGSQEAVVGASRDGVRLRTPSPGPRAQELIDTGDADLMVASLGQLSSWIRTGRLRVDVVLAQACRRAAPLPGVVVDVIDSAMETARARALEFVDALPEIPSDVRWSAKDADLVVESSYTLATRPLPHKDGRYARIGQLIASLIPDGATVEIGVGAALSQVSDALVQAGRRNLAVHSGLVTDWVMDLVEAGVVSRRLGCGSGASVVGTMVFGSPALYRWAHRNDRLRMVASDHSHGPAHLATLDNFFAINSALEVDIFGAVNVTRLGDRIRPSGGLLDFVAGASHAGTCVFAVPSHRIVARAQVASVPAEFVTHVVTEYGIADLRGLSPSGRANALIAIAHPDNRAALRQGEEAMAGNIESSSQVG</sequence>
<proteinExistence type="predicted"/>
<organism evidence="2 3">
    <name type="scientific">Rhodococcus olei</name>
    <dbReference type="NCBI Taxonomy" id="2161675"/>
    <lineage>
        <taxon>Bacteria</taxon>
        <taxon>Bacillati</taxon>
        <taxon>Actinomycetota</taxon>
        <taxon>Actinomycetes</taxon>
        <taxon>Mycobacteriales</taxon>
        <taxon>Nocardiaceae</taxon>
        <taxon>Rhodococcus</taxon>
    </lineage>
</organism>
<reference evidence="3" key="1">
    <citation type="journal article" date="2019" name="Int. J. Syst. Evol. Microbiol.">
        <title>The Global Catalogue of Microorganisms (GCM) 10K type strain sequencing project: providing services to taxonomists for standard genome sequencing and annotation.</title>
        <authorList>
            <consortium name="The Broad Institute Genomics Platform"/>
            <consortium name="The Broad Institute Genome Sequencing Center for Infectious Disease"/>
            <person name="Wu L."/>
            <person name="Ma J."/>
        </authorList>
    </citation>
    <scope>NUCLEOTIDE SEQUENCE [LARGE SCALE GENOMIC DNA]</scope>
    <source>
        <strain evidence="3">JCM 32206</strain>
    </source>
</reference>
<dbReference type="Pfam" id="PF13336">
    <property type="entry name" value="AcetylCoA_hyd_C"/>
    <property type="match status" value="1"/>
</dbReference>
<dbReference type="InterPro" id="IPR026888">
    <property type="entry name" value="AcetylCoA_hyd_C"/>
</dbReference>
<dbReference type="InterPro" id="IPR037171">
    <property type="entry name" value="NagB/RpiA_transferase-like"/>
</dbReference>